<dbReference type="GO" id="GO:0008270">
    <property type="term" value="F:zinc ion binding"/>
    <property type="evidence" value="ECO:0007669"/>
    <property type="project" value="UniProtKB-KW"/>
</dbReference>
<dbReference type="Gene3D" id="4.10.60.10">
    <property type="entry name" value="Zinc finger, CCHC-type"/>
    <property type="match status" value="1"/>
</dbReference>
<sequence length="488" mass="55279">MSTNEPVDIDYTRTAWIHTINKQQLIDCLTRLRLEFDAKSSIDALRTILRKHIQRVNKEDRDNEAKTVHTMAEHNASSSKLEFSLGKDDWEIYTERLELYFLANDVKNEKKVPILLTKINPEAYKLARDLCAPDKPGTKTYDQLVKLIKDHLNPKPSETMERYKFNQAQQAATKSVADFVARLKHLSLNCNFADANVAVRDRLVCGLRDHATKKKLLSETDLNYENAYKVALAMEAAEKDATVTEKTSTKAAANTNSVNWTQKSGQQRQQQGRRSRSNNRGEGGRGKTYNNSNASKSSSSSNRNTNHQAPICYCCGGANHMARDCFHRYQTCRVCKKKGHLEAMCRAKKTEVQHVQPVTEDHREEESAHDFYFAEEDDNISRVGNVNSVYDGIRAEPMYVNVSVNDIAINMEVDTGTYATIISEEVQNKYFPGIRIEIMDTNLKAYGKVPLKHVGIVTNLKVKIGKEEIQQLKMIIMKGAGPTLIGRQ</sequence>
<feature type="compositionally biased region" description="Polar residues" evidence="6">
    <location>
        <begin position="244"/>
        <end position="261"/>
    </location>
</feature>
<organism evidence="8 9">
    <name type="scientific">Lasius niger</name>
    <name type="common">Black garden ant</name>
    <dbReference type="NCBI Taxonomy" id="67767"/>
    <lineage>
        <taxon>Eukaryota</taxon>
        <taxon>Metazoa</taxon>
        <taxon>Ecdysozoa</taxon>
        <taxon>Arthropoda</taxon>
        <taxon>Hexapoda</taxon>
        <taxon>Insecta</taxon>
        <taxon>Pterygota</taxon>
        <taxon>Neoptera</taxon>
        <taxon>Endopterygota</taxon>
        <taxon>Hymenoptera</taxon>
        <taxon>Apocrita</taxon>
        <taxon>Aculeata</taxon>
        <taxon>Formicoidea</taxon>
        <taxon>Formicidae</taxon>
        <taxon>Formicinae</taxon>
        <taxon>Lasius</taxon>
        <taxon>Lasius</taxon>
    </lineage>
</organism>
<protein>
    <recommendedName>
        <fullName evidence="7">CCHC-type domain-containing protein</fullName>
    </recommendedName>
</protein>
<keyword evidence="5" id="KW-0863">Zinc-finger</keyword>
<dbReference type="GO" id="GO:0003676">
    <property type="term" value="F:nucleic acid binding"/>
    <property type="evidence" value="ECO:0007669"/>
    <property type="project" value="InterPro"/>
</dbReference>
<evidence type="ECO:0000259" key="7">
    <source>
        <dbReference type="PROSITE" id="PS50158"/>
    </source>
</evidence>
<dbReference type="SMART" id="SM00343">
    <property type="entry name" value="ZnF_C2HC"/>
    <property type="match status" value="2"/>
</dbReference>
<keyword evidence="1" id="KW-0808">Transferase</keyword>
<evidence type="ECO:0000256" key="5">
    <source>
        <dbReference type="PROSITE-ProRule" id="PRU00047"/>
    </source>
</evidence>
<evidence type="ECO:0000256" key="6">
    <source>
        <dbReference type="SAM" id="MobiDB-lite"/>
    </source>
</evidence>
<dbReference type="PaxDb" id="67767-A0A0J7KNP0"/>
<keyword evidence="5" id="KW-0479">Metal-binding</keyword>
<accession>A0A0J7KNP0</accession>
<evidence type="ECO:0000313" key="8">
    <source>
        <dbReference type="EMBL" id="KMQ91871.1"/>
    </source>
</evidence>
<evidence type="ECO:0000313" key="9">
    <source>
        <dbReference type="Proteomes" id="UP000036403"/>
    </source>
</evidence>
<comment type="caution">
    <text evidence="8">The sequence shown here is derived from an EMBL/GenBank/DDBJ whole genome shotgun (WGS) entry which is preliminary data.</text>
</comment>
<dbReference type="OrthoDB" id="7695095at2759"/>
<dbReference type="SUPFAM" id="SSF57756">
    <property type="entry name" value="Retrovirus zinc finger-like domains"/>
    <property type="match status" value="1"/>
</dbReference>
<keyword evidence="5" id="KW-0862">Zinc</keyword>
<dbReference type="EMBL" id="LBMM01005041">
    <property type="protein sequence ID" value="KMQ91871.1"/>
    <property type="molecule type" value="Genomic_DNA"/>
</dbReference>
<dbReference type="Proteomes" id="UP000036403">
    <property type="component" value="Unassembled WGS sequence"/>
</dbReference>
<keyword evidence="3" id="KW-0540">Nuclease</keyword>
<dbReference type="InterPro" id="IPR050951">
    <property type="entry name" value="Retrovirus_Pol_polyprotein"/>
</dbReference>
<feature type="domain" description="CCHC-type" evidence="7">
    <location>
        <begin position="312"/>
        <end position="325"/>
    </location>
</feature>
<evidence type="ECO:0000256" key="1">
    <source>
        <dbReference type="ARBA" id="ARBA00022679"/>
    </source>
</evidence>
<keyword evidence="2" id="KW-0548">Nucleotidyltransferase</keyword>
<name>A0A0J7KNP0_LASNI</name>
<dbReference type="GO" id="GO:0016779">
    <property type="term" value="F:nucleotidyltransferase activity"/>
    <property type="evidence" value="ECO:0007669"/>
    <property type="project" value="UniProtKB-KW"/>
</dbReference>
<dbReference type="InterPro" id="IPR001878">
    <property type="entry name" value="Znf_CCHC"/>
</dbReference>
<dbReference type="AlphaFoldDB" id="A0A0J7KNP0"/>
<dbReference type="GO" id="GO:0004519">
    <property type="term" value="F:endonuclease activity"/>
    <property type="evidence" value="ECO:0007669"/>
    <property type="project" value="UniProtKB-KW"/>
</dbReference>
<feature type="region of interest" description="Disordered" evidence="6">
    <location>
        <begin position="244"/>
        <end position="305"/>
    </location>
</feature>
<keyword evidence="4" id="KW-0378">Hydrolase</keyword>
<proteinExistence type="predicted"/>
<dbReference type="PANTHER" id="PTHR37984">
    <property type="entry name" value="PROTEIN CBG26694"/>
    <property type="match status" value="1"/>
</dbReference>
<dbReference type="PANTHER" id="PTHR37984:SF5">
    <property type="entry name" value="PROTEIN NYNRIN-LIKE"/>
    <property type="match status" value="1"/>
</dbReference>
<dbReference type="Gene3D" id="2.40.70.10">
    <property type="entry name" value="Acid Proteases"/>
    <property type="match status" value="1"/>
</dbReference>
<evidence type="ECO:0000256" key="2">
    <source>
        <dbReference type="ARBA" id="ARBA00022695"/>
    </source>
</evidence>
<dbReference type="PROSITE" id="PS50158">
    <property type="entry name" value="ZF_CCHC"/>
    <property type="match status" value="1"/>
</dbReference>
<dbReference type="STRING" id="67767.A0A0J7KNP0"/>
<keyword evidence="4" id="KW-0255">Endonuclease</keyword>
<dbReference type="SUPFAM" id="SSF50630">
    <property type="entry name" value="Acid proteases"/>
    <property type="match status" value="1"/>
</dbReference>
<evidence type="ECO:0000256" key="4">
    <source>
        <dbReference type="ARBA" id="ARBA00022759"/>
    </source>
</evidence>
<dbReference type="InterPro" id="IPR036875">
    <property type="entry name" value="Znf_CCHC_sf"/>
</dbReference>
<reference evidence="8 9" key="1">
    <citation type="submission" date="2015-04" db="EMBL/GenBank/DDBJ databases">
        <title>Lasius niger genome sequencing.</title>
        <authorList>
            <person name="Konorov E.A."/>
            <person name="Nikitin M.A."/>
            <person name="Kirill M.V."/>
            <person name="Chang P."/>
        </authorList>
    </citation>
    <scope>NUCLEOTIDE SEQUENCE [LARGE SCALE GENOMIC DNA]</scope>
    <source>
        <tissue evidence="8">Whole</tissue>
    </source>
</reference>
<keyword evidence="9" id="KW-1185">Reference proteome</keyword>
<feature type="compositionally biased region" description="Low complexity" evidence="6">
    <location>
        <begin position="290"/>
        <end position="305"/>
    </location>
</feature>
<dbReference type="InterPro" id="IPR021109">
    <property type="entry name" value="Peptidase_aspartic_dom_sf"/>
</dbReference>
<gene>
    <name evidence="8" type="ORF">RF55_8212</name>
</gene>
<evidence type="ECO:0000256" key="3">
    <source>
        <dbReference type="ARBA" id="ARBA00022722"/>
    </source>
</evidence>